<accession>A0A0W8FS29</accession>
<protein>
    <submittedName>
        <fullName evidence="3">Beta-propeller domains of methanol dehydrogenase type</fullName>
    </submittedName>
</protein>
<keyword evidence="1" id="KW-0472">Membrane</keyword>
<dbReference type="Gene3D" id="3.10.310.50">
    <property type="match status" value="1"/>
</dbReference>
<name>A0A0W8FS29_9ZZZZ</name>
<evidence type="ECO:0000256" key="1">
    <source>
        <dbReference type="SAM" id="Phobius"/>
    </source>
</evidence>
<dbReference type="PANTHER" id="PTHR30373:SF2">
    <property type="entry name" value="UPF0603 PROTEIN YGCG"/>
    <property type="match status" value="1"/>
</dbReference>
<evidence type="ECO:0000313" key="3">
    <source>
        <dbReference type="EMBL" id="KUG23717.1"/>
    </source>
</evidence>
<dbReference type="PANTHER" id="PTHR30373">
    <property type="entry name" value="UPF0603 PROTEIN YGCG"/>
    <property type="match status" value="1"/>
</dbReference>
<comment type="caution">
    <text evidence="3">The sequence shown here is derived from an EMBL/GenBank/DDBJ whole genome shotgun (WGS) entry which is preliminary data.</text>
</comment>
<keyword evidence="1" id="KW-1133">Transmembrane helix</keyword>
<evidence type="ECO:0000259" key="2">
    <source>
        <dbReference type="Pfam" id="PF04536"/>
    </source>
</evidence>
<dbReference type="Pfam" id="PF04536">
    <property type="entry name" value="TPM_phosphatase"/>
    <property type="match status" value="1"/>
</dbReference>
<dbReference type="InterPro" id="IPR007621">
    <property type="entry name" value="TPM_dom"/>
</dbReference>
<gene>
    <name evidence="3" type="ORF">ASZ90_006524</name>
</gene>
<feature type="domain" description="TPM" evidence="2">
    <location>
        <begin position="22"/>
        <end position="145"/>
    </location>
</feature>
<organism evidence="3">
    <name type="scientific">hydrocarbon metagenome</name>
    <dbReference type="NCBI Taxonomy" id="938273"/>
    <lineage>
        <taxon>unclassified sequences</taxon>
        <taxon>metagenomes</taxon>
        <taxon>ecological metagenomes</taxon>
    </lineage>
</organism>
<keyword evidence="1" id="KW-0812">Transmembrane</keyword>
<reference evidence="3" key="1">
    <citation type="journal article" date="2015" name="Proc. Natl. Acad. Sci. U.S.A.">
        <title>Networks of energetic and metabolic interactions define dynamics in microbial communities.</title>
        <authorList>
            <person name="Embree M."/>
            <person name="Liu J.K."/>
            <person name="Al-Bassam M.M."/>
            <person name="Zengler K."/>
        </authorList>
    </citation>
    <scope>NUCLEOTIDE SEQUENCE</scope>
</reference>
<proteinExistence type="predicted"/>
<dbReference type="AlphaFoldDB" id="A0A0W8FS29"/>
<dbReference type="EMBL" id="LNQE01000890">
    <property type="protein sequence ID" value="KUG23717.1"/>
    <property type="molecule type" value="Genomic_DNA"/>
</dbReference>
<feature type="transmembrane region" description="Helical" evidence="1">
    <location>
        <begin position="173"/>
        <end position="191"/>
    </location>
</feature>
<sequence>MLLTAGNVFAAEKYPVPRDMAVNDFASVIDAENASKMEALAREILEKTGTAIVVATVTSIGENEDYTIYANGLYQAWGIGKKGEDKGVLIFLTVKERKIRIETGYGVEGILPDGLVGEILDKYVVPFLKEGNYGKGLYNAMYACSAYVAKDANVQLTGSPAPYRPHNRAQQKGVNVFGLIFFFIAAVLLLGTRKGREMLPWILLLFLSGGRGGGGGGFGGGFGGFGGGMSGGGGAGRGF</sequence>